<name>A0A5E6PF56_PSEFL</name>
<gene>
    <name evidence="1" type="ORF">PS624_00292</name>
</gene>
<dbReference type="Proteomes" id="UP000326241">
    <property type="component" value="Unassembled WGS sequence"/>
</dbReference>
<dbReference type="EMBL" id="CABVGZ010000002">
    <property type="protein sequence ID" value="VVM41340.1"/>
    <property type="molecule type" value="Genomic_DNA"/>
</dbReference>
<sequence length="123" mass="14126">MEQYRVSYQEIKSWVLGNFWDGCRDHGPMAKAQDKSVWNLEQIVSDVYDGYAGGSGSFDSPLEYLMLEVVSLVLSSWYPSQVEYHKERIAELLAGNDLDEMLRGIPADELEEFKHDLYILSIV</sequence>
<proteinExistence type="predicted"/>
<protein>
    <submittedName>
        <fullName evidence="1">Uncharacterized protein</fullName>
    </submittedName>
</protein>
<dbReference type="AlphaFoldDB" id="A0A5E6PF56"/>
<reference evidence="1 2" key="1">
    <citation type="submission" date="2019-09" db="EMBL/GenBank/DDBJ databases">
        <authorList>
            <person name="Chandra G."/>
            <person name="Truman W A."/>
        </authorList>
    </citation>
    <scope>NUCLEOTIDE SEQUENCE [LARGE SCALE GENOMIC DNA]</scope>
    <source>
        <strain evidence="1">PS624</strain>
    </source>
</reference>
<accession>A0A5E6PF56</accession>
<evidence type="ECO:0000313" key="2">
    <source>
        <dbReference type="Proteomes" id="UP000326241"/>
    </source>
</evidence>
<organism evidence="1 2">
    <name type="scientific">Pseudomonas fluorescens</name>
    <dbReference type="NCBI Taxonomy" id="294"/>
    <lineage>
        <taxon>Bacteria</taxon>
        <taxon>Pseudomonadati</taxon>
        <taxon>Pseudomonadota</taxon>
        <taxon>Gammaproteobacteria</taxon>
        <taxon>Pseudomonadales</taxon>
        <taxon>Pseudomonadaceae</taxon>
        <taxon>Pseudomonas</taxon>
    </lineage>
</organism>
<evidence type="ECO:0000313" key="1">
    <source>
        <dbReference type="EMBL" id="VVM41340.1"/>
    </source>
</evidence>